<keyword evidence="6 9" id="KW-0788">Thiol protease</keyword>
<proteinExistence type="inferred from homology"/>
<evidence type="ECO:0000259" key="10">
    <source>
        <dbReference type="PROSITE" id="PS50203"/>
    </source>
</evidence>
<dbReference type="GO" id="GO:0046872">
    <property type="term" value="F:metal ion binding"/>
    <property type="evidence" value="ECO:0007669"/>
    <property type="project" value="UniProtKB-KW"/>
</dbReference>
<dbReference type="InterPro" id="IPR022684">
    <property type="entry name" value="Calpain_cysteine_protease"/>
</dbReference>
<keyword evidence="7" id="KW-0106">Calcium</keyword>
<evidence type="ECO:0000313" key="12">
    <source>
        <dbReference type="Proteomes" id="UP000261540"/>
    </source>
</evidence>
<dbReference type="PRINTS" id="PR00704">
    <property type="entry name" value="CALPAIN"/>
</dbReference>
<evidence type="ECO:0000256" key="3">
    <source>
        <dbReference type="ARBA" id="ARBA00022723"/>
    </source>
</evidence>
<feature type="active site" evidence="8 9">
    <location>
        <position position="286"/>
    </location>
</feature>
<protein>
    <submittedName>
        <fullName evidence="11">Calpain 8</fullName>
    </submittedName>
</protein>
<dbReference type="Pfam" id="PF00648">
    <property type="entry name" value="Peptidase_C2"/>
    <property type="match status" value="1"/>
</dbReference>
<dbReference type="GO" id="GO:0005737">
    <property type="term" value="C:cytoplasm"/>
    <property type="evidence" value="ECO:0007669"/>
    <property type="project" value="TreeGrafter"/>
</dbReference>
<dbReference type="SUPFAM" id="SSF47473">
    <property type="entry name" value="EF-hand"/>
    <property type="match status" value="1"/>
</dbReference>
<dbReference type="PROSITE" id="PS50203">
    <property type="entry name" value="CALPAIN_CAT"/>
    <property type="match status" value="1"/>
</dbReference>
<dbReference type="CDD" id="cd00214">
    <property type="entry name" value="Calpain_III"/>
    <property type="match status" value="1"/>
</dbReference>
<reference evidence="11" key="1">
    <citation type="submission" date="2025-08" db="UniProtKB">
        <authorList>
            <consortium name="Ensembl"/>
        </authorList>
    </citation>
    <scope>IDENTIFICATION</scope>
</reference>
<dbReference type="Gene3D" id="1.10.238.10">
    <property type="entry name" value="EF-hand"/>
    <property type="match status" value="1"/>
</dbReference>
<organism evidence="11 12">
    <name type="scientific">Paramormyrops kingsleyae</name>
    <dbReference type="NCBI Taxonomy" id="1676925"/>
    <lineage>
        <taxon>Eukaryota</taxon>
        <taxon>Metazoa</taxon>
        <taxon>Chordata</taxon>
        <taxon>Craniata</taxon>
        <taxon>Vertebrata</taxon>
        <taxon>Euteleostomi</taxon>
        <taxon>Actinopterygii</taxon>
        <taxon>Neopterygii</taxon>
        <taxon>Teleostei</taxon>
        <taxon>Osteoglossocephala</taxon>
        <taxon>Osteoglossomorpha</taxon>
        <taxon>Osteoglossiformes</taxon>
        <taxon>Mormyridae</taxon>
        <taxon>Paramormyrops</taxon>
    </lineage>
</organism>
<dbReference type="SMART" id="SM00720">
    <property type="entry name" value="calpain_III"/>
    <property type="match status" value="1"/>
</dbReference>
<feature type="active site" evidence="8 9">
    <location>
        <position position="262"/>
    </location>
</feature>
<evidence type="ECO:0000256" key="2">
    <source>
        <dbReference type="ARBA" id="ARBA00022670"/>
    </source>
</evidence>
<dbReference type="InterPro" id="IPR036213">
    <property type="entry name" value="Calpain_III_sf"/>
</dbReference>
<accession>A0A3B3RIE6</accession>
<dbReference type="PANTHER" id="PTHR10183">
    <property type="entry name" value="CALPAIN"/>
    <property type="match status" value="1"/>
</dbReference>
<dbReference type="Ensembl" id="ENSPKIT00000042724.1">
    <property type="protein sequence ID" value="ENSPKIP00000018194.1"/>
    <property type="gene ID" value="ENSPKIG00000003843.1"/>
</dbReference>
<dbReference type="InterPro" id="IPR038765">
    <property type="entry name" value="Papain-like_cys_pep_sf"/>
</dbReference>
<keyword evidence="2 9" id="KW-0645">Protease</keyword>
<keyword evidence="3" id="KW-0479">Metal-binding</keyword>
<name>A0A3B3RIE6_9TELE</name>
<dbReference type="PROSITE" id="PS00139">
    <property type="entry name" value="THIOL_PROTEASE_CYS"/>
    <property type="match status" value="1"/>
</dbReference>
<sequence>MSNVAAYLVQKAARAEGEGSNDKAIPFNKQDFQALQQQCLRSRSLFCDDSFLAEPASLGYNELGRYSPKTRGVEWKRPKELCANPQFIVDGANRTDICQGALGDCWLLAAIASLTLDQDILARVVPQGQSFQENYAGIFHFQFWQFGEWVDVVIDDRLPTREGKLLFVHSAEGSEFWSALLEKAYAKLNGCYEALSGGSTTEGFEDFTGGISEMYELDKAPPYLFKVIQKALRLGSLLGCSIDITSSSETEAITHQQLVKGHAYSVTAAEEVSYYGRRVQLVRIRNPWGQVEWTGPWSDNSREWDGVRREEKEMLDKQAEDGEFWMAYSDFIRQFSKVEICNLTPDTLTSDTVARWNHYQFDGTWVMGATAGGCRNNTATFCSNPQFTIKLEEVDDDPHDGVDGCTFLMGLMQKDGRREKRFGRDLNTIGFAIYKVQDPTGRTNVHLGPDVLLRQRAVAMSSTFINMREICSRFKLPPGHYVVVPSTFEPHKKGSFILRFFSEKHAATRWVLLVHIFQHDISEHDVDPHFKHLFLQISGPDAEVSPFELVQILNSIVSKRSDIKTDGFSLDTCRNIVSLFDVSFSKRNHGNSLTILQVIVSRYADTEYGIDFDSFVACLIRLEMVLLRYCQYFPFSIDFWLTTNTKSSST</sequence>
<dbReference type="InterPro" id="IPR022682">
    <property type="entry name" value="Calpain_domain_III"/>
</dbReference>
<dbReference type="PANTHER" id="PTHR10183:SF409">
    <property type="entry name" value="CALPAIN-8"/>
    <property type="match status" value="1"/>
</dbReference>
<dbReference type="InterPro" id="IPR011992">
    <property type="entry name" value="EF-hand-dom_pair"/>
</dbReference>
<feature type="domain" description="Calpain catalytic" evidence="10">
    <location>
        <begin position="45"/>
        <end position="344"/>
    </location>
</feature>
<dbReference type="GeneTree" id="ENSGT00940000154784"/>
<evidence type="ECO:0000256" key="1">
    <source>
        <dbReference type="ARBA" id="ARBA00007623"/>
    </source>
</evidence>
<dbReference type="SUPFAM" id="SSF49758">
    <property type="entry name" value="Calpain large subunit, middle domain (domain III)"/>
    <property type="match status" value="1"/>
</dbReference>
<keyword evidence="4" id="KW-0677">Repeat</keyword>
<dbReference type="Pfam" id="PF01067">
    <property type="entry name" value="Calpain_III"/>
    <property type="match status" value="1"/>
</dbReference>
<dbReference type="Gene3D" id="2.60.120.380">
    <property type="match status" value="1"/>
</dbReference>
<dbReference type="GO" id="GO:0006508">
    <property type="term" value="P:proteolysis"/>
    <property type="evidence" value="ECO:0007669"/>
    <property type="project" value="UniProtKB-KW"/>
</dbReference>
<dbReference type="FunFam" id="2.60.120.380:FF:000001">
    <property type="entry name" value="Calpain-1 catalytic subunit"/>
    <property type="match status" value="1"/>
</dbReference>
<evidence type="ECO:0000256" key="4">
    <source>
        <dbReference type="ARBA" id="ARBA00022737"/>
    </source>
</evidence>
<evidence type="ECO:0000256" key="8">
    <source>
        <dbReference type="PIRSR" id="PIRSR622684-1"/>
    </source>
</evidence>
<dbReference type="GO" id="GO:0004198">
    <property type="term" value="F:calcium-dependent cysteine-type endopeptidase activity"/>
    <property type="evidence" value="ECO:0007669"/>
    <property type="project" value="InterPro"/>
</dbReference>
<dbReference type="AlphaFoldDB" id="A0A3B3RIE6"/>
<dbReference type="STRING" id="1676925.ENSPKIP00000018194"/>
<keyword evidence="12" id="KW-1185">Reference proteome</keyword>
<dbReference type="SMART" id="SM00230">
    <property type="entry name" value="CysPc"/>
    <property type="match status" value="1"/>
</dbReference>
<evidence type="ECO:0000256" key="5">
    <source>
        <dbReference type="ARBA" id="ARBA00022801"/>
    </source>
</evidence>
<feature type="active site" evidence="8 9">
    <location>
        <position position="105"/>
    </location>
</feature>
<dbReference type="Gene3D" id="3.90.70.10">
    <property type="entry name" value="Cysteine proteinases"/>
    <property type="match status" value="1"/>
</dbReference>
<dbReference type="InterPro" id="IPR022683">
    <property type="entry name" value="Calpain_III"/>
</dbReference>
<evidence type="ECO:0000256" key="6">
    <source>
        <dbReference type="ARBA" id="ARBA00022807"/>
    </source>
</evidence>
<evidence type="ECO:0000313" key="11">
    <source>
        <dbReference type="Ensembl" id="ENSPKIP00000018194.1"/>
    </source>
</evidence>
<dbReference type="Proteomes" id="UP000261540">
    <property type="component" value="Unplaced"/>
</dbReference>
<dbReference type="FunFam" id="3.90.70.10:FF:000001">
    <property type="entry name" value="Calpain-1 catalytic subunit"/>
    <property type="match status" value="1"/>
</dbReference>
<keyword evidence="5 9" id="KW-0378">Hydrolase</keyword>
<evidence type="ECO:0000256" key="7">
    <source>
        <dbReference type="ARBA" id="ARBA00022837"/>
    </source>
</evidence>
<dbReference type="InterPro" id="IPR033883">
    <property type="entry name" value="C2_III"/>
</dbReference>
<evidence type="ECO:0000256" key="9">
    <source>
        <dbReference type="PROSITE-ProRule" id="PRU00239"/>
    </source>
</evidence>
<dbReference type="CDD" id="cd00044">
    <property type="entry name" value="CysPc"/>
    <property type="match status" value="1"/>
</dbReference>
<comment type="similarity">
    <text evidence="1">Belongs to the peptidase C2 family.</text>
</comment>
<dbReference type="InterPro" id="IPR000169">
    <property type="entry name" value="Pept_cys_AS"/>
</dbReference>
<dbReference type="SUPFAM" id="SSF54001">
    <property type="entry name" value="Cysteine proteinases"/>
    <property type="match status" value="1"/>
</dbReference>
<reference evidence="11" key="2">
    <citation type="submission" date="2025-09" db="UniProtKB">
        <authorList>
            <consortium name="Ensembl"/>
        </authorList>
    </citation>
    <scope>IDENTIFICATION</scope>
</reference>
<dbReference type="InterPro" id="IPR001300">
    <property type="entry name" value="Peptidase_C2_calpain_cat"/>
</dbReference>